<evidence type="ECO:0000313" key="13">
    <source>
        <dbReference type="EMBL" id="MQN82008.1"/>
    </source>
</evidence>
<comment type="subcellular location">
    <subcellularLocation>
        <location evidence="2">Membrane</location>
        <topology evidence="2">Multi-pass membrane protein</topology>
    </subcellularLocation>
</comment>
<dbReference type="CDD" id="cd06163">
    <property type="entry name" value="S2P-M50_PDZ_RseP-like"/>
    <property type="match status" value="1"/>
</dbReference>
<evidence type="ECO:0000256" key="3">
    <source>
        <dbReference type="ARBA" id="ARBA00007931"/>
    </source>
</evidence>
<dbReference type="PANTHER" id="PTHR42837:SF2">
    <property type="entry name" value="MEMBRANE METALLOPROTEASE ARASP2, CHLOROPLASTIC-RELATED"/>
    <property type="match status" value="1"/>
</dbReference>
<dbReference type="InterPro" id="IPR041489">
    <property type="entry name" value="PDZ_6"/>
</dbReference>
<proteinExistence type="inferred from homology"/>
<dbReference type="GO" id="GO:0004222">
    <property type="term" value="F:metalloendopeptidase activity"/>
    <property type="evidence" value="ECO:0007669"/>
    <property type="project" value="InterPro"/>
</dbReference>
<organism evidence="13 14">
    <name type="scientific">Segatella copri</name>
    <dbReference type="NCBI Taxonomy" id="165179"/>
    <lineage>
        <taxon>Bacteria</taxon>
        <taxon>Pseudomonadati</taxon>
        <taxon>Bacteroidota</taxon>
        <taxon>Bacteroidia</taxon>
        <taxon>Bacteroidales</taxon>
        <taxon>Prevotellaceae</taxon>
        <taxon>Segatella</taxon>
    </lineage>
</organism>
<feature type="transmembrane region" description="Helical" evidence="11">
    <location>
        <begin position="435"/>
        <end position="454"/>
    </location>
</feature>
<evidence type="ECO:0000256" key="4">
    <source>
        <dbReference type="ARBA" id="ARBA00022670"/>
    </source>
</evidence>
<dbReference type="Pfam" id="PF17820">
    <property type="entry name" value="PDZ_6"/>
    <property type="match status" value="1"/>
</dbReference>
<evidence type="ECO:0000256" key="7">
    <source>
        <dbReference type="ARBA" id="ARBA00022833"/>
    </source>
</evidence>
<comment type="similarity">
    <text evidence="3 11">Belongs to the peptidase M50B family.</text>
</comment>
<feature type="transmembrane region" description="Helical" evidence="11">
    <location>
        <begin position="384"/>
        <end position="407"/>
    </location>
</feature>
<keyword evidence="4 13" id="KW-0645">Protease</keyword>
<sequence>MEVFLIKALQLMLSLSILVLLHEGGHFFFSKLFGVRVEKFYLFFDPWFHLFEFKPKNSDTTYGLGWLPLGGYCKISGMIDESFDTEQMKQPEQPFEFRSKPAWQRLLIMIGGVLVNFILALFIYSMILFHWGEDYVATKDMTQGMKFNTEAKALGFQDHDILVGTEFGAFKTFDGDMYRDLSTATRVDIIRGGKPMSLNLPGDLDMLSMIKESPRFVEVYLPLQIDSVMKDSPASKLGLAKGDKILALNGKKVDSFNEFQLELGRINDVLASTSSHQDSVKALTAQVTYLKASGDTLKNNVMLQSTENGVKFGFYNHPVLQDYKVTHISYGFFQSFPAGIKYGWNVLSGYVGDMKYVFTKEGAKSLGGFGALGSLFPSMWDWHAFWMMTAFLSIILAFMNILPIPALDGGHVFFLLYEIITGRKPGDKFMERAEYVGFAILLLLLVVANLNDVLRFFHLM</sequence>
<accession>A0A6G1U5A6</accession>
<dbReference type="InterPro" id="IPR001478">
    <property type="entry name" value="PDZ"/>
</dbReference>
<dbReference type="PROSITE" id="PS50106">
    <property type="entry name" value="PDZ"/>
    <property type="match status" value="1"/>
</dbReference>
<name>A0A6G1U5A6_9BACT</name>
<evidence type="ECO:0000313" key="14">
    <source>
        <dbReference type="Proteomes" id="UP000480425"/>
    </source>
</evidence>
<keyword evidence="9 11" id="KW-0482">Metalloprotease</keyword>
<dbReference type="InterPro" id="IPR004387">
    <property type="entry name" value="Pept_M50_Zn"/>
</dbReference>
<evidence type="ECO:0000256" key="6">
    <source>
        <dbReference type="ARBA" id="ARBA00022801"/>
    </source>
</evidence>
<dbReference type="Proteomes" id="UP000480425">
    <property type="component" value="Unassembled WGS sequence"/>
</dbReference>
<keyword evidence="6 11" id="KW-0378">Hydrolase</keyword>
<dbReference type="RefSeq" id="WP_153125610.1">
    <property type="nucleotide sequence ID" value="NZ_VZCB01000098.1"/>
</dbReference>
<dbReference type="InterPro" id="IPR036034">
    <property type="entry name" value="PDZ_sf"/>
</dbReference>
<dbReference type="SUPFAM" id="SSF50156">
    <property type="entry name" value="PDZ domain-like"/>
    <property type="match status" value="1"/>
</dbReference>
<dbReference type="OrthoDB" id="9782003at2"/>
<evidence type="ECO:0000256" key="8">
    <source>
        <dbReference type="ARBA" id="ARBA00022989"/>
    </source>
</evidence>
<dbReference type="GO" id="GO:0016020">
    <property type="term" value="C:membrane"/>
    <property type="evidence" value="ECO:0007669"/>
    <property type="project" value="UniProtKB-SubCell"/>
</dbReference>
<reference evidence="13 14" key="1">
    <citation type="submission" date="2019-09" db="EMBL/GenBank/DDBJ databases">
        <title>Distinct polysaccharide growth profiles of human intestinal Prevotella copri isolates.</title>
        <authorList>
            <person name="Fehlner-Peach H."/>
            <person name="Magnabosco C."/>
            <person name="Raghavan V."/>
            <person name="Scher J.U."/>
            <person name="Tett A."/>
            <person name="Cox L.M."/>
            <person name="Gottsegen C."/>
            <person name="Watters A."/>
            <person name="Wiltshire- Gordon J.D."/>
            <person name="Segata N."/>
            <person name="Bonneau R."/>
            <person name="Littman D.R."/>
        </authorList>
    </citation>
    <scope>NUCLEOTIDE SEQUENCE [LARGE SCALE GENOMIC DNA]</scope>
    <source>
        <strain evidence="14">iA622</strain>
    </source>
</reference>
<dbReference type="InterPro" id="IPR008915">
    <property type="entry name" value="Peptidase_M50"/>
</dbReference>
<keyword evidence="11" id="KW-0479">Metal-binding</keyword>
<evidence type="ECO:0000256" key="2">
    <source>
        <dbReference type="ARBA" id="ARBA00004141"/>
    </source>
</evidence>
<dbReference type="EMBL" id="VZCB01000098">
    <property type="protein sequence ID" value="MQN82008.1"/>
    <property type="molecule type" value="Genomic_DNA"/>
</dbReference>
<dbReference type="NCBIfam" id="TIGR00054">
    <property type="entry name" value="RIP metalloprotease RseP"/>
    <property type="match status" value="1"/>
</dbReference>
<feature type="domain" description="PDZ" evidence="12">
    <location>
        <begin position="225"/>
        <end position="257"/>
    </location>
</feature>
<feature type="transmembrane region" description="Helical" evidence="11">
    <location>
        <begin position="106"/>
        <end position="131"/>
    </location>
</feature>
<dbReference type="GO" id="GO:0006508">
    <property type="term" value="P:proteolysis"/>
    <property type="evidence" value="ECO:0007669"/>
    <property type="project" value="UniProtKB-KW"/>
</dbReference>
<dbReference type="EC" id="3.4.24.-" evidence="11"/>
<gene>
    <name evidence="13" type="primary">rseP</name>
    <name evidence="13" type="ORF">F7D73_13885</name>
</gene>
<comment type="caution">
    <text evidence="13">The sequence shown here is derived from an EMBL/GenBank/DDBJ whole genome shotgun (WGS) entry which is preliminary data.</text>
</comment>
<comment type="cofactor">
    <cofactor evidence="1 11">
        <name>Zn(2+)</name>
        <dbReference type="ChEBI" id="CHEBI:29105"/>
    </cofactor>
</comment>
<keyword evidence="8 11" id="KW-1133">Transmembrane helix</keyword>
<evidence type="ECO:0000256" key="9">
    <source>
        <dbReference type="ARBA" id="ARBA00023049"/>
    </source>
</evidence>
<dbReference type="AlphaFoldDB" id="A0A6G1U5A6"/>
<evidence type="ECO:0000256" key="1">
    <source>
        <dbReference type="ARBA" id="ARBA00001947"/>
    </source>
</evidence>
<evidence type="ECO:0000256" key="10">
    <source>
        <dbReference type="ARBA" id="ARBA00023136"/>
    </source>
</evidence>
<dbReference type="Pfam" id="PF02163">
    <property type="entry name" value="Peptidase_M50"/>
    <property type="match status" value="1"/>
</dbReference>
<protein>
    <recommendedName>
        <fullName evidence="11">Zinc metalloprotease</fullName>
        <ecNumber evidence="11">3.4.24.-</ecNumber>
    </recommendedName>
</protein>
<evidence type="ECO:0000259" key="12">
    <source>
        <dbReference type="PROSITE" id="PS50106"/>
    </source>
</evidence>
<keyword evidence="10 11" id="KW-0472">Membrane</keyword>
<evidence type="ECO:0000256" key="11">
    <source>
        <dbReference type="RuleBase" id="RU362031"/>
    </source>
</evidence>
<dbReference type="GO" id="GO:0046872">
    <property type="term" value="F:metal ion binding"/>
    <property type="evidence" value="ECO:0007669"/>
    <property type="project" value="UniProtKB-KW"/>
</dbReference>
<dbReference type="Gene3D" id="2.30.42.10">
    <property type="match status" value="1"/>
</dbReference>
<dbReference type="PANTHER" id="PTHR42837">
    <property type="entry name" value="REGULATOR OF SIGMA-E PROTEASE RSEP"/>
    <property type="match status" value="1"/>
</dbReference>
<keyword evidence="7 11" id="KW-0862">Zinc</keyword>
<keyword evidence="5 11" id="KW-0812">Transmembrane</keyword>
<evidence type="ECO:0000256" key="5">
    <source>
        <dbReference type="ARBA" id="ARBA00022692"/>
    </source>
</evidence>